<dbReference type="Gene3D" id="1.10.510.10">
    <property type="entry name" value="Transferase(Phosphotransferase) domain 1"/>
    <property type="match status" value="1"/>
</dbReference>
<dbReference type="Proteomes" id="UP000283530">
    <property type="component" value="Unassembled WGS sequence"/>
</dbReference>
<evidence type="ECO:0000313" key="2">
    <source>
        <dbReference type="EMBL" id="RWR88301.1"/>
    </source>
</evidence>
<dbReference type="PANTHER" id="PTHR27006:SF586">
    <property type="entry name" value="CYSTEINE-RICH RECEPTOR-LIKE PROTEIN KINASE 10"/>
    <property type="match status" value="1"/>
</dbReference>
<evidence type="ECO:0000313" key="3">
    <source>
        <dbReference type="Proteomes" id="UP000283530"/>
    </source>
</evidence>
<name>A0A443PC34_9MAGN</name>
<dbReference type="InterPro" id="IPR000719">
    <property type="entry name" value="Prot_kinase_dom"/>
</dbReference>
<reference evidence="2 3" key="1">
    <citation type="journal article" date="2019" name="Nat. Plants">
        <title>Stout camphor tree genome fills gaps in understanding of flowering plant genome evolution.</title>
        <authorList>
            <person name="Chaw S.M."/>
            <person name="Liu Y.C."/>
            <person name="Wu Y.W."/>
            <person name="Wang H.Y."/>
            <person name="Lin C.I."/>
            <person name="Wu C.S."/>
            <person name="Ke H.M."/>
            <person name="Chang L.Y."/>
            <person name="Hsu C.Y."/>
            <person name="Yang H.T."/>
            <person name="Sudianto E."/>
            <person name="Hsu M.H."/>
            <person name="Wu K.P."/>
            <person name="Wang L.N."/>
            <person name="Leebens-Mack J.H."/>
            <person name="Tsai I.J."/>
        </authorList>
    </citation>
    <scope>NUCLEOTIDE SEQUENCE [LARGE SCALE GENOMIC DNA]</scope>
    <source>
        <strain evidence="3">cv. Chaw 1501</strain>
        <tissue evidence="2">Young leaves</tissue>
    </source>
</reference>
<proteinExistence type="predicted"/>
<dbReference type="OrthoDB" id="688481at2759"/>
<dbReference type="AlphaFoldDB" id="A0A443PC34"/>
<protein>
    <submittedName>
        <fullName evidence="2">Cysteine-rich RLK 10</fullName>
    </submittedName>
</protein>
<sequence length="152" mass="16981">MAPEYALAGIFSVKSDVFSFGVLLLEIVTGKRNTSQHLPGDAESLLTYAWKLWCDAKGLELMDNLIIETCWATEEVLKCIHIGLLCVQQDPTDRPSMSSVVMMLTSDATTLPEPMNVFGFFIRRTASESNRISYEDQICSANELIITDLEPR</sequence>
<organism evidence="2 3">
    <name type="scientific">Cinnamomum micranthum f. kanehirae</name>
    <dbReference type="NCBI Taxonomy" id="337451"/>
    <lineage>
        <taxon>Eukaryota</taxon>
        <taxon>Viridiplantae</taxon>
        <taxon>Streptophyta</taxon>
        <taxon>Embryophyta</taxon>
        <taxon>Tracheophyta</taxon>
        <taxon>Spermatophyta</taxon>
        <taxon>Magnoliopsida</taxon>
        <taxon>Magnoliidae</taxon>
        <taxon>Laurales</taxon>
        <taxon>Lauraceae</taxon>
        <taxon>Cinnamomum</taxon>
    </lineage>
</organism>
<gene>
    <name evidence="2" type="ORF">CKAN_01729900</name>
</gene>
<accession>A0A443PC34</accession>
<dbReference type="InterPro" id="IPR001245">
    <property type="entry name" value="Ser-Thr/Tyr_kinase_cat_dom"/>
</dbReference>
<dbReference type="InterPro" id="IPR011009">
    <property type="entry name" value="Kinase-like_dom_sf"/>
</dbReference>
<dbReference type="PROSITE" id="PS50011">
    <property type="entry name" value="PROTEIN_KINASE_DOM"/>
    <property type="match status" value="1"/>
</dbReference>
<dbReference type="GO" id="GO:0004672">
    <property type="term" value="F:protein kinase activity"/>
    <property type="evidence" value="ECO:0007669"/>
    <property type="project" value="InterPro"/>
</dbReference>
<dbReference type="GO" id="GO:0005524">
    <property type="term" value="F:ATP binding"/>
    <property type="evidence" value="ECO:0007669"/>
    <property type="project" value="InterPro"/>
</dbReference>
<dbReference type="STRING" id="337451.A0A443PC34"/>
<keyword evidence="3" id="KW-1185">Reference proteome</keyword>
<comment type="caution">
    <text evidence="2">The sequence shown here is derived from an EMBL/GenBank/DDBJ whole genome shotgun (WGS) entry which is preliminary data.</text>
</comment>
<dbReference type="PANTHER" id="PTHR27006">
    <property type="entry name" value="PROMASTIGOTE SURFACE ANTIGEN PROTEIN PSA"/>
    <property type="match status" value="1"/>
</dbReference>
<evidence type="ECO:0000259" key="1">
    <source>
        <dbReference type="PROSITE" id="PS50011"/>
    </source>
</evidence>
<dbReference type="EMBL" id="QPKB01000007">
    <property type="protein sequence ID" value="RWR88301.1"/>
    <property type="molecule type" value="Genomic_DNA"/>
</dbReference>
<feature type="domain" description="Protein kinase" evidence="1">
    <location>
        <begin position="1"/>
        <end position="111"/>
    </location>
</feature>
<dbReference type="SUPFAM" id="SSF56112">
    <property type="entry name" value="Protein kinase-like (PK-like)"/>
    <property type="match status" value="1"/>
</dbReference>
<dbReference type="Pfam" id="PF07714">
    <property type="entry name" value="PK_Tyr_Ser-Thr"/>
    <property type="match status" value="1"/>
</dbReference>